<dbReference type="Pfam" id="PF12796">
    <property type="entry name" value="Ank_2"/>
    <property type="match status" value="1"/>
</dbReference>
<dbReference type="GO" id="GO:0003677">
    <property type="term" value="F:DNA binding"/>
    <property type="evidence" value="ECO:0007669"/>
    <property type="project" value="UniProtKB-KW"/>
</dbReference>
<evidence type="ECO:0000256" key="3">
    <source>
        <dbReference type="ARBA" id="ARBA00022833"/>
    </source>
</evidence>
<accession>A0A6A3A097</accession>
<proteinExistence type="predicted"/>
<dbReference type="Pfam" id="PF25512">
    <property type="entry name" value="zf-CCCH_AtC3H23"/>
    <property type="match status" value="1"/>
</dbReference>
<dbReference type="Gene3D" id="1.25.40.20">
    <property type="entry name" value="Ankyrin repeat-containing domain"/>
    <property type="match status" value="1"/>
</dbReference>
<evidence type="ECO:0000259" key="5">
    <source>
        <dbReference type="Pfam" id="PF25512"/>
    </source>
</evidence>
<dbReference type="SUPFAM" id="SSF48403">
    <property type="entry name" value="Ankyrin repeat"/>
    <property type="match status" value="1"/>
</dbReference>
<reference evidence="6" key="1">
    <citation type="submission" date="2019-09" db="EMBL/GenBank/DDBJ databases">
        <title>Draft genome information of white flower Hibiscus syriacus.</title>
        <authorList>
            <person name="Kim Y.-M."/>
        </authorList>
    </citation>
    <scope>NUCLEOTIDE SEQUENCE [LARGE SCALE GENOMIC DNA]</scope>
    <source>
        <strain evidence="6">YM2019G1</strain>
    </source>
</reference>
<evidence type="ECO:0000313" key="6">
    <source>
        <dbReference type="EMBL" id="KAE8697027.1"/>
    </source>
</evidence>
<dbReference type="AlphaFoldDB" id="A0A6A3A097"/>
<feature type="domain" description="AtC3H23-like CCCH zinc finger" evidence="5">
    <location>
        <begin position="172"/>
        <end position="204"/>
    </location>
</feature>
<keyword evidence="7" id="KW-1185">Reference proteome</keyword>
<dbReference type="GO" id="GO:0008270">
    <property type="term" value="F:zinc ion binding"/>
    <property type="evidence" value="ECO:0007669"/>
    <property type="project" value="UniProtKB-KW"/>
</dbReference>
<dbReference type="EMBL" id="VEPZ02001056">
    <property type="protein sequence ID" value="KAE8697027.1"/>
    <property type="molecule type" value="Genomic_DNA"/>
</dbReference>
<keyword evidence="1" id="KW-0479">Metal-binding</keyword>
<evidence type="ECO:0000256" key="1">
    <source>
        <dbReference type="ARBA" id="ARBA00022723"/>
    </source>
</evidence>
<dbReference type="InterPro" id="IPR045234">
    <property type="entry name" value="Unkempt-like"/>
</dbReference>
<comment type="caution">
    <text evidence="6">The sequence shown here is derived from an EMBL/GenBank/DDBJ whole genome shotgun (WGS) entry which is preliminary data.</text>
</comment>
<dbReference type="Proteomes" id="UP000436088">
    <property type="component" value="Unassembled WGS sequence"/>
</dbReference>
<keyword evidence="4" id="KW-0238">DNA-binding</keyword>
<name>A0A6A3A097_HIBSY</name>
<evidence type="ECO:0000313" key="7">
    <source>
        <dbReference type="Proteomes" id="UP000436088"/>
    </source>
</evidence>
<dbReference type="InterPro" id="IPR002110">
    <property type="entry name" value="Ankyrin_rpt"/>
</dbReference>
<keyword evidence="2" id="KW-0863">Zinc-finger</keyword>
<dbReference type="PANTHER" id="PTHR14493:SF87">
    <property type="entry name" value="ZINC FINGER CCCH DOMAIN-CONTAINING PROTEIN 66"/>
    <property type="match status" value="1"/>
</dbReference>
<evidence type="ECO:0000256" key="4">
    <source>
        <dbReference type="ARBA" id="ARBA00023125"/>
    </source>
</evidence>
<dbReference type="InterPro" id="IPR057444">
    <property type="entry name" value="Znf-CCCH_AtC3H23-like"/>
</dbReference>
<gene>
    <name evidence="6" type="ORF">F3Y22_tig00110634pilonHSYRG00024</name>
</gene>
<sequence>MNSKEEDQDIDEPSLWYGRRIGSKKKAFEERTPLFIASIFGCKDVVNYIVKSGRVDVNRACDSDYIVLLLAGSSLSPEVVRILLDASADINSVDANGNRTAQACCDSYFNSRKKILDALLKGNCRIDEREGFPTRLTTEMEGRTRKDGNEKKDYPYELALPDIKNEIYGTDEFRMYTFKIQPCSREYSHDWTECPFVHPGENARSVILENISMVASTISNFVRGRASKDETNCTRNVCFFAHKPEKLRPLYASTGSALPSPTSYAASLDHGSMSPLALASLFVMKPSTLTPPLTPTGTSFTSAGMWPNQSNIIPPTLRLPSSSRLKAARSARYKDLNVEMLNSESHRCLQQHQQLNDEIIDLSSQTSLTNPLCGELNRYERVKPTNLEDIFGSLDTTTKSSLQGISFGATSPQLQSPTTVQMRPNINHQIHYSYPTNLTSSLVMTSPTFGLNHPEQLQHRFQVQSGPRALLRANRIRVYGMKWNGRVHCNTKEQRIT</sequence>
<protein>
    <submittedName>
        <fullName evidence="6">Zinc finger CCCH domain-containing protein 66-like isoform X2</fullName>
    </submittedName>
</protein>
<organism evidence="6 7">
    <name type="scientific">Hibiscus syriacus</name>
    <name type="common">Rose of Sharon</name>
    <dbReference type="NCBI Taxonomy" id="106335"/>
    <lineage>
        <taxon>Eukaryota</taxon>
        <taxon>Viridiplantae</taxon>
        <taxon>Streptophyta</taxon>
        <taxon>Embryophyta</taxon>
        <taxon>Tracheophyta</taxon>
        <taxon>Spermatophyta</taxon>
        <taxon>Magnoliopsida</taxon>
        <taxon>eudicotyledons</taxon>
        <taxon>Gunneridae</taxon>
        <taxon>Pentapetalae</taxon>
        <taxon>rosids</taxon>
        <taxon>malvids</taxon>
        <taxon>Malvales</taxon>
        <taxon>Malvaceae</taxon>
        <taxon>Malvoideae</taxon>
        <taxon>Hibiscus</taxon>
    </lineage>
</organism>
<dbReference type="InterPro" id="IPR036770">
    <property type="entry name" value="Ankyrin_rpt-contain_sf"/>
</dbReference>
<evidence type="ECO:0000256" key="2">
    <source>
        <dbReference type="ARBA" id="ARBA00022771"/>
    </source>
</evidence>
<dbReference type="PANTHER" id="PTHR14493">
    <property type="entry name" value="UNKEMPT FAMILY MEMBER"/>
    <property type="match status" value="1"/>
</dbReference>
<keyword evidence="3" id="KW-0862">Zinc</keyword>
<dbReference type="SMART" id="SM00248">
    <property type="entry name" value="ANK"/>
    <property type="match status" value="2"/>
</dbReference>